<dbReference type="Gene3D" id="3.40.50.300">
    <property type="entry name" value="P-loop containing nucleotide triphosphate hydrolases"/>
    <property type="match status" value="1"/>
</dbReference>
<dbReference type="InterPro" id="IPR027417">
    <property type="entry name" value="P-loop_NTPase"/>
</dbReference>
<evidence type="ECO:0000256" key="1">
    <source>
        <dbReference type="SAM" id="Phobius"/>
    </source>
</evidence>
<sequence>MIIFDEIDSIAQRRESVHSENGSDRVVSQLLTMVILFFLILLFPSFSIYCSPNK</sequence>
<proteinExistence type="predicted"/>
<feature type="transmembrane region" description="Helical" evidence="1">
    <location>
        <begin position="30"/>
        <end position="50"/>
    </location>
</feature>
<keyword evidence="1" id="KW-0812">Transmembrane</keyword>
<keyword evidence="1" id="KW-0472">Membrane</keyword>
<reference evidence="2" key="1">
    <citation type="submission" date="2018-02" db="EMBL/GenBank/DDBJ databases">
        <title>Rhizophora mucronata_Transcriptome.</title>
        <authorList>
            <person name="Meera S.P."/>
            <person name="Sreeshan A."/>
            <person name="Augustine A."/>
        </authorList>
    </citation>
    <scope>NUCLEOTIDE SEQUENCE</scope>
    <source>
        <tissue evidence="2">Leaf</tissue>
    </source>
</reference>
<protein>
    <submittedName>
        <fullName evidence="2">Uncharacterized protein</fullName>
    </submittedName>
</protein>
<dbReference type="EMBL" id="GGEC01046836">
    <property type="protein sequence ID" value="MBX27320.1"/>
    <property type="molecule type" value="Transcribed_RNA"/>
</dbReference>
<keyword evidence="1" id="KW-1133">Transmembrane helix</keyword>
<accession>A0A2P2MAT0</accession>
<dbReference type="AlphaFoldDB" id="A0A2P2MAT0"/>
<organism evidence="2">
    <name type="scientific">Rhizophora mucronata</name>
    <name type="common">Asiatic mangrove</name>
    <dbReference type="NCBI Taxonomy" id="61149"/>
    <lineage>
        <taxon>Eukaryota</taxon>
        <taxon>Viridiplantae</taxon>
        <taxon>Streptophyta</taxon>
        <taxon>Embryophyta</taxon>
        <taxon>Tracheophyta</taxon>
        <taxon>Spermatophyta</taxon>
        <taxon>Magnoliopsida</taxon>
        <taxon>eudicotyledons</taxon>
        <taxon>Gunneridae</taxon>
        <taxon>Pentapetalae</taxon>
        <taxon>rosids</taxon>
        <taxon>fabids</taxon>
        <taxon>Malpighiales</taxon>
        <taxon>Rhizophoraceae</taxon>
        <taxon>Rhizophora</taxon>
    </lineage>
</organism>
<name>A0A2P2MAT0_RHIMU</name>
<evidence type="ECO:0000313" key="2">
    <source>
        <dbReference type="EMBL" id="MBX27320.1"/>
    </source>
</evidence>